<dbReference type="GO" id="GO:0016020">
    <property type="term" value="C:membrane"/>
    <property type="evidence" value="ECO:0007669"/>
    <property type="project" value="UniProtKB-SubCell"/>
</dbReference>
<organism evidence="6 7">
    <name type="scientific">Gracilinema caldarium (strain ATCC 51460 / DSM 7334 / H1)</name>
    <name type="common">Treponema caldarium</name>
    <dbReference type="NCBI Taxonomy" id="744872"/>
    <lineage>
        <taxon>Bacteria</taxon>
        <taxon>Pseudomonadati</taxon>
        <taxon>Spirochaetota</taxon>
        <taxon>Spirochaetia</taxon>
        <taxon>Spirochaetales</taxon>
        <taxon>Breznakiellaceae</taxon>
        <taxon>Gracilinema</taxon>
    </lineage>
</organism>
<dbReference type="KEGG" id="scd:Spica_2597"/>
<evidence type="ECO:0000259" key="5">
    <source>
        <dbReference type="PROSITE" id="PS52015"/>
    </source>
</evidence>
<name>F8EY37_GRAC1</name>
<reference evidence="7" key="1">
    <citation type="journal article" date="2013" name="Stand. Genomic Sci.">
        <title>Genome sequence of the thermophilic fresh-water bacterium Spirochaeta caldaria type strain (H1(T)), reclassification of Spirochaeta caldaria, Spirochaeta stenostrepta, and Spirochaeta zuelzerae in the genus Treponema as Treponema caldaria comb. nov., Treponema stenostrepta comb. nov., and Treponema zuelzerae comb. nov., and emendation of the genus Treponema.</title>
        <authorList>
            <person name="Abt B."/>
            <person name="Goker M."/>
            <person name="Scheuner C."/>
            <person name="Han C."/>
            <person name="Lu M."/>
            <person name="Misra M."/>
            <person name="Lapidus A."/>
            <person name="Nolan M."/>
            <person name="Lucas S."/>
            <person name="Hammon N."/>
            <person name="Deshpande S."/>
            <person name="Cheng J.F."/>
            <person name="Tapia R."/>
            <person name="Goodwin L.A."/>
            <person name="Pitluck S."/>
            <person name="Liolios K."/>
            <person name="Pagani I."/>
            <person name="Ivanova N."/>
            <person name="Mavromatis K."/>
            <person name="Mikhailova N."/>
            <person name="Huntemann M."/>
            <person name="Pati A."/>
            <person name="Chen A."/>
            <person name="Palaniappan K."/>
            <person name="Land M."/>
            <person name="Hauser L."/>
            <person name="Jeffries C.D."/>
            <person name="Rohde M."/>
            <person name="Spring S."/>
            <person name="Gronow S."/>
            <person name="Detter J.C."/>
            <person name="Bristow J."/>
            <person name="Eisen J.A."/>
            <person name="Markowitz V."/>
            <person name="Hugenholtz P."/>
            <person name="Kyrpides N.C."/>
            <person name="Woyke T."/>
            <person name="Klenk H.P."/>
        </authorList>
    </citation>
    <scope>NUCLEOTIDE SEQUENCE</scope>
    <source>
        <strain evidence="7">ATCC 51460 / DSM 7334 / H1</strain>
    </source>
</reference>
<keyword evidence="4" id="KW-0472">Membrane</keyword>
<dbReference type="eggNOG" id="COG0810">
    <property type="taxonomic scope" value="Bacteria"/>
</dbReference>
<comment type="subcellular location">
    <subcellularLocation>
        <location evidence="1">Membrane</location>
        <topology evidence="1">Single-pass membrane protein</topology>
    </subcellularLocation>
</comment>
<dbReference type="SUPFAM" id="SSF74653">
    <property type="entry name" value="TolA/TonB C-terminal domain"/>
    <property type="match status" value="1"/>
</dbReference>
<dbReference type="Proteomes" id="UP000000503">
    <property type="component" value="Chromosome"/>
</dbReference>
<dbReference type="HOGENOM" id="CLU_1244882_0_0_12"/>
<dbReference type="NCBIfam" id="TIGR01352">
    <property type="entry name" value="tonB_Cterm"/>
    <property type="match status" value="1"/>
</dbReference>
<dbReference type="STRING" id="744872.Spica_2597"/>
<accession>F8EY37</accession>
<dbReference type="PROSITE" id="PS52015">
    <property type="entry name" value="TONB_CTD"/>
    <property type="match status" value="1"/>
</dbReference>
<proteinExistence type="predicted"/>
<dbReference type="InterPro" id="IPR006260">
    <property type="entry name" value="TonB/TolA_C"/>
</dbReference>
<dbReference type="Pfam" id="PF03544">
    <property type="entry name" value="TonB_C"/>
    <property type="match status" value="1"/>
</dbReference>
<evidence type="ECO:0000313" key="7">
    <source>
        <dbReference type="Proteomes" id="UP000000503"/>
    </source>
</evidence>
<evidence type="ECO:0000313" key="6">
    <source>
        <dbReference type="EMBL" id="AEJ20698.1"/>
    </source>
</evidence>
<keyword evidence="3" id="KW-1133">Transmembrane helix</keyword>
<dbReference type="AlphaFoldDB" id="F8EY37"/>
<keyword evidence="7" id="KW-1185">Reference proteome</keyword>
<evidence type="ECO:0000256" key="4">
    <source>
        <dbReference type="ARBA" id="ARBA00023136"/>
    </source>
</evidence>
<protein>
    <submittedName>
        <fullName evidence="6">TonB family protein</fullName>
    </submittedName>
</protein>
<dbReference type="RefSeq" id="WP_013969976.1">
    <property type="nucleotide sequence ID" value="NC_015732.1"/>
</dbReference>
<evidence type="ECO:0000256" key="3">
    <source>
        <dbReference type="ARBA" id="ARBA00022989"/>
    </source>
</evidence>
<sequence>MALSIAISLLFDISLLFGISFVVTLHNPNNTATQQYGPLYIESFYEASYIGKEEQKKVPKQQSYVDPDKLVQENTKKEAEISVSELDKKDGLQDIQGESGIPMDTSIRSSTELEPISNSNYLSSDMRNTEESIKAWLYRQISQHLVYPPIARKRSIEGTSRISFTIDPTGHLIAMRIDTSAGNVILDNAALALIKSIFPIPETLCTMHKDISFTIDITYALK</sequence>
<dbReference type="Gene3D" id="3.30.1150.10">
    <property type="match status" value="1"/>
</dbReference>
<evidence type="ECO:0000256" key="2">
    <source>
        <dbReference type="ARBA" id="ARBA00022692"/>
    </source>
</evidence>
<dbReference type="GO" id="GO:0055085">
    <property type="term" value="P:transmembrane transport"/>
    <property type="evidence" value="ECO:0007669"/>
    <property type="project" value="InterPro"/>
</dbReference>
<dbReference type="InterPro" id="IPR037682">
    <property type="entry name" value="TonB_C"/>
</dbReference>
<evidence type="ECO:0000256" key="1">
    <source>
        <dbReference type="ARBA" id="ARBA00004167"/>
    </source>
</evidence>
<feature type="domain" description="TonB C-terminal" evidence="5">
    <location>
        <begin position="132"/>
        <end position="222"/>
    </location>
</feature>
<keyword evidence="2" id="KW-0812">Transmembrane</keyword>
<gene>
    <name evidence="6" type="ordered locus">Spica_2597</name>
</gene>
<dbReference type="EMBL" id="CP002868">
    <property type="protein sequence ID" value="AEJ20698.1"/>
    <property type="molecule type" value="Genomic_DNA"/>
</dbReference>